<dbReference type="InterPro" id="IPR001638">
    <property type="entry name" value="Solute-binding_3/MltF_N"/>
</dbReference>
<reference evidence="3 4" key="1">
    <citation type="submission" date="2015-11" db="EMBL/GenBank/DDBJ databases">
        <title>Genomic analysis of 38 Legionella species identifies large and diverse effector repertoires.</title>
        <authorList>
            <person name="Burstein D."/>
            <person name="Amaro F."/>
            <person name="Zusman T."/>
            <person name="Lifshitz Z."/>
            <person name="Cohen O."/>
            <person name="Gilbert J.A."/>
            <person name="Pupko T."/>
            <person name="Shuman H.A."/>
            <person name="Segal G."/>
        </authorList>
    </citation>
    <scope>NUCLEOTIDE SEQUENCE [LARGE SCALE GENOMIC DNA]</scope>
    <source>
        <strain evidence="3 4">ATCC 49504</strain>
    </source>
</reference>
<gene>
    <name evidence="3" type="ORF">Lgee_1189</name>
</gene>
<comment type="caution">
    <text evidence="3">The sequence shown here is derived from an EMBL/GenBank/DDBJ whole genome shotgun (WGS) entry which is preliminary data.</text>
</comment>
<dbReference type="Proteomes" id="UP000054785">
    <property type="component" value="Unassembled WGS sequence"/>
</dbReference>
<dbReference type="PATRIC" id="fig|45065.4.peg.1279"/>
<accession>A0A0W0TVG0</accession>
<dbReference type="OrthoDB" id="9768183at2"/>
<sequence length="250" mass="28189">MMHWLKGCICALFMVAFQTQAADEQAVLRIATTFNTPPFVMQGAGERLFGFDVVMMNHLCRQMQRTCRFVMMPFNEMLPAVEQGQVDMAVSAIIITPERAKKVLFSIPYMPSEYRFLALSSKKTLPESPTKPANQRIGLQMGSAYINALKAQGISEKQVVVFSRGDEVINALTQNKIDLAVLDNHSALYWKSISSGIVQPLWKARPIGGGFAIAVRPDAPNLQKRVNDALREFMNSPLFQKEYDKYLMRF</sequence>
<dbReference type="RefSeq" id="WP_035902104.1">
    <property type="nucleotide sequence ID" value="NZ_CAAAHN010000007.1"/>
</dbReference>
<dbReference type="STRING" id="45065.Lgee_1189"/>
<keyword evidence="4" id="KW-1185">Reference proteome</keyword>
<dbReference type="Gene3D" id="3.40.190.10">
    <property type="entry name" value="Periplasmic binding protein-like II"/>
    <property type="match status" value="2"/>
</dbReference>
<keyword evidence="2" id="KW-0732">Signal</keyword>
<dbReference type="PANTHER" id="PTHR35936:SF19">
    <property type="entry name" value="AMINO-ACID-BINDING PROTEIN YXEM-RELATED"/>
    <property type="match status" value="1"/>
</dbReference>
<evidence type="ECO:0000313" key="4">
    <source>
        <dbReference type="Proteomes" id="UP000054785"/>
    </source>
</evidence>
<dbReference type="SUPFAM" id="SSF53850">
    <property type="entry name" value="Periplasmic binding protein-like II"/>
    <property type="match status" value="1"/>
</dbReference>
<organism evidence="3 4">
    <name type="scientific">Legionella geestiana</name>
    <dbReference type="NCBI Taxonomy" id="45065"/>
    <lineage>
        <taxon>Bacteria</taxon>
        <taxon>Pseudomonadati</taxon>
        <taxon>Pseudomonadota</taxon>
        <taxon>Gammaproteobacteria</taxon>
        <taxon>Legionellales</taxon>
        <taxon>Legionellaceae</taxon>
        <taxon>Legionella</taxon>
    </lineage>
</organism>
<evidence type="ECO:0000256" key="1">
    <source>
        <dbReference type="ARBA" id="ARBA00010333"/>
    </source>
</evidence>
<comment type="similarity">
    <text evidence="1">Belongs to the bacterial solute-binding protein 3 family.</text>
</comment>
<dbReference type="PANTHER" id="PTHR35936">
    <property type="entry name" value="MEMBRANE-BOUND LYTIC MUREIN TRANSGLYCOSYLASE F"/>
    <property type="match status" value="1"/>
</dbReference>
<dbReference type="SMART" id="SM00062">
    <property type="entry name" value="PBPb"/>
    <property type="match status" value="1"/>
</dbReference>
<protein>
    <submittedName>
        <fullName evidence="3">Arginine ABC transporter substrate-binding protein</fullName>
    </submittedName>
</protein>
<proteinExistence type="inferred from homology"/>
<evidence type="ECO:0000256" key="2">
    <source>
        <dbReference type="ARBA" id="ARBA00022729"/>
    </source>
</evidence>
<evidence type="ECO:0000313" key="3">
    <source>
        <dbReference type="EMBL" id="KTC99697.1"/>
    </source>
</evidence>
<name>A0A0W0TVG0_9GAMM</name>
<dbReference type="AlphaFoldDB" id="A0A0W0TVG0"/>
<dbReference type="Pfam" id="PF00497">
    <property type="entry name" value="SBP_bac_3"/>
    <property type="match status" value="1"/>
</dbReference>
<dbReference type="EMBL" id="LNYC01000044">
    <property type="protein sequence ID" value="KTC99697.1"/>
    <property type="molecule type" value="Genomic_DNA"/>
</dbReference>